<dbReference type="InterPro" id="IPR023214">
    <property type="entry name" value="HAD_sf"/>
</dbReference>
<dbReference type="PANTHER" id="PTHR46470">
    <property type="entry name" value="N-ACYLNEURAMINATE-9-PHOSPHATASE"/>
    <property type="match status" value="1"/>
</dbReference>
<comment type="cofactor">
    <cofactor evidence="1">
        <name>Mg(2+)</name>
        <dbReference type="ChEBI" id="CHEBI:18420"/>
    </cofactor>
</comment>
<evidence type="ECO:0000313" key="5">
    <source>
        <dbReference type="EMBL" id="MFC4389186.1"/>
    </source>
</evidence>
<proteinExistence type="predicted"/>
<dbReference type="InterPro" id="IPR051400">
    <property type="entry name" value="HAD-like_hydrolase"/>
</dbReference>
<name>A0ABV8W1R3_9BACI</name>
<organism evidence="5 6">
    <name type="scientific">Gracilibacillus marinus</name>
    <dbReference type="NCBI Taxonomy" id="630535"/>
    <lineage>
        <taxon>Bacteria</taxon>
        <taxon>Bacillati</taxon>
        <taxon>Bacillota</taxon>
        <taxon>Bacilli</taxon>
        <taxon>Bacillales</taxon>
        <taxon>Bacillaceae</taxon>
        <taxon>Gracilibacillus</taxon>
    </lineage>
</organism>
<dbReference type="Pfam" id="PF00702">
    <property type="entry name" value="Hydrolase"/>
    <property type="match status" value="1"/>
</dbReference>
<dbReference type="InterPro" id="IPR006549">
    <property type="entry name" value="HAD-SF_hydro_IIIA"/>
</dbReference>
<keyword evidence="2" id="KW-0479">Metal-binding</keyword>
<dbReference type="NCBIfam" id="TIGR01662">
    <property type="entry name" value="HAD-SF-IIIA"/>
    <property type="match status" value="1"/>
</dbReference>
<dbReference type="SFLD" id="SFLDS00003">
    <property type="entry name" value="Haloacid_Dehalogenase"/>
    <property type="match status" value="1"/>
</dbReference>
<dbReference type="SUPFAM" id="SSF56784">
    <property type="entry name" value="HAD-like"/>
    <property type="match status" value="1"/>
</dbReference>
<dbReference type="Gene3D" id="3.40.50.1000">
    <property type="entry name" value="HAD superfamily/HAD-like"/>
    <property type="match status" value="1"/>
</dbReference>
<dbReference type="Proteomes" id="UP001595880">
    <property type="component" value="Unassembled WGS sequence"/>
</dbReference>
<dbReference type="RefSeq" id="WP_390200734.1">
    <property type="nucleotide sequence ID" value="NZ_JBHSDV010000006.1"/>
</dbReference>
<comment type="caution">
    <text evidence="5">The sequence shown here is derived from an EMBL/GenBank/DDBJ whole genome shotgun (WGS) entry which is preliminary data.</text>
</comment>
<keyword evidence="6" id="KW-1185">Reference proteome</keyword>
<gene>
    <name evidence="5" type="ORF">ACFOZ1_15500</name>
</gene>
<dbReference type="PANTHER" id="PTHR46470:SF2">
    <property type="entry name" value="GLYCERALDEHYDE 3-PHOSPHATE PHOSPHATASE"/>
    <property type="match status" value="1"/>
</dbReference>
<dbReference type="GO" id="GO:0016787">
    <property type="term" value="F:hydrolase activity"/>
    <property type="evidence" value="ECO:0007669"/>
    <property type="project" value="UniProtKB-KW"/>
</dbReference>
<dbReference type="InterPro" id="IPR006439">
    <property type="entry name" value="HAD-SF_hydro_IA"/>
</dbReference>
<evidence type="ECO:0000256" key="3">
    <source>
        <dbReference type="ARBA" id="ARBA00022801"/>
    </source>
</evidence>
<accession>A0ABV8W1R3</accession>
<dbReference type="EC" id="3.1.3.-" evidence="5"/>
<evidence type="ECO:0000313" key="6">
    <source>
        <dbReference type="Proteomes" id="UP001595880"/>
    </source>
</evidence>
<keyword evidence="4" id="KW-0460">Magnesium</keyword>
<evidence type="ECO:0000256" key="2">
    <source>
        <dbReference type="ARBA" id="ARBA00022723"/>
    </source>
</evidence>
<evidence type="ECO:0000256" key="1">
    <source>
        <dbReference type="ARBA" id="ARBA00001946"/>
    </source>
</evidence>
<keyword evidence="3 5" id="KW-0378">Hydrolase</keyword>
<protein>
    <submittedName>
        <fullName evidence="5">HAD family hydrolase</fullName>
        <ecNumber evidence="5">3.1.3.-</ecNumber>
    </submittedName>
</protein>
<sequence length="236" mass="28079">MKTVIFDVDDTLYDQAMSFHKTFHKVISTNYSYSEIDKIYRLSRKYSEELFDKSEAKEISVRDWQIGRILYACRDFEIHMDETDALLFHETYVEEQKKIKMFDEMRDLLDLLKEKGVQIAILTNGEESHQMMKIEQLALSKWISTNNIYVSGSYGVAKPKLEIFRIVEEKVNCSPESTIYIGDSFEKDIIGARKAGWQAIWFNHRMKKPHLDNEIDSYLEFQKANDIYNWFYDYFS</sequence>
<dbReference type="EMBL" id="JBHSDV010000006">
    <property type="protein sequence ID" value="MFC4389186.1"/>
    <property type="molecule type" value="Genomic_DNA"/>
</dbReference>
<reference evidence="6" key="1">
    <citation type="journal article" date="2019" name="Int. J. Syst. Evol. Microbiol.">
        <title>The Global Catalogue of Microorganisms (GCM) 10K type strain sequencing project: providing services to taxonomists for standard genome sequencing and annotation.</title>
        <authorList>
            <consortium name="The Broad Institute Genomics Platform"/>
            <consortium name="The Broad Institute Genome Sequencing Center for Infectious Disease"/>
            <person name="Wu L."/>
            <person name="Ma J."/>
        </authorList>
    </citation>
    <scope>NUCLEOTIDE SEQUENCE [LARGE SCALE GENOMIC DNA]</scope>
    <source>
        <strain evidence="6">KACC 14058</strain>
    </source>
</reference>
<dbReference type="PRINTS" id="PR00413">
    <property type="entry name" value="HADHALOGNASE"/>
</dbReference>
<dbReference type="Gene3D" id="1.20.120.710">
    <property type="entry name" value="Haloacid dehalogenase hydrolase-like domain"/>
    <property type="match status" value="1"/>
</dbReference>
<dbReference type="InterPro" id="IPR036412">
    <property type="entry name" value="HAD-like_sf"/>
</dbReference>
<dbReference type="SFLD" id="SFLDG01129">
    <property type="entry name" value="C1.5:_HAD__Beta-PGM__Phosphata"/>
    <property type="match status" value="1"/>
</dbReference>
<dbReference type="NCBIfam" id="TIGR01549">
    <property type="entry name" value="HAD-SF-IA-v1"/>
    <property type="match status" value="1"/>
</dbReference>
<evidence type="ECO:0000256" key="4">
    <source>
        <dbReference type="ARBA" id="ARBA00022842"/>
    </source>
</evidence>